<dbReference type="InterPro" id="IPR006140">
    <property type="entry name" value="D-isomer_DH_NAD-bd"/>
</dbReference>
<dbReference type="Gene3D" id="3.40.50.720">
    <property type="entry name" value="NAD(P)-binding Rossmann-like Domain"/>
    <property type="match status" value="2"/>
</dbReference>
<keyword evidence="5" id="KW-1185">Reference proteome</keyword>
<evidence type="ECO:0000256" key="1">
    <source>
        <dbReference type="ARBA" id="ARBA00023002"/>
    </source>
</evidence>
<comment type="caution">
    <text evidence="4">The sequence shown here is derived from an EMBL/GenBank/DDBJ whole genome shotgun (WGS) entry which is preliminary data.</text>
</comment>
<dbReference type="PANTHER" id="PTHR43333">
    <property type="entry name" value="2-HACID_DH_C DOMAIN-CONTAINING PROTEIN"/>
    <property type="match status" value="1"/>
</dbReference>
<keyword evidence="1" id="KW-0560">Oxidoreductase</keyword>
<dbReference type="Proteomes" id="UP001069802">
    <property type="component" value="Unassembled WGS sequence"/>
</dbReference>
<dbReference type="PANTHER" id="PTHR43333:SF1">
    <property type="entry name" value="D-ISOMER SPECIFIC 2-HYDROXYACID DEHYDROGENASE NAD-BINDING DOMAIN-CONTAINING PROTEIN"/>
    <property type="match status" value="1"/>
</dbReference>
<organism evidence="4 5">
    <name type="scientific">Kiloniella laminariae</name>
    <dbReference type="NCBI Taxonomy" id="454162"/>
    <lineage>
        <taxon>Bacteria</taxon>
        <taxon>Pseudomonadati</taxon>
        <taxon>Pseudomonadota</taxon>
        <taxon>Alphaproteobacteria</taxon>
        <taxon>Rhodospirillales</taxon>
        <taxon>Kiloniellaceae</taxon>
        <taxon>Kiloniella</taxon>
    </lineage>
</organism>
<dbReference type="PROSITE" id="PS50003">
    <property type="entry name" value="PH_DOMAIN"/>
    <property type="match status" value="1"/>
</dbReference>
<dbReference type="InterPro" id="IPR036291">
    <property type="entry name" value="NAD(P)-bd_dom_sf"/>
</dbReference>
<feature type="domain" description="PH" evidence="3">
    <location>
        <begin position="1"/>
        <end position="26"/>
    </location>
</feature>
<dbReference type="RefSeq" id="WP_269423893.1">
    <property type="nucleotide sequence ID" value="NZ_JAPWGY010000004.1"/>
</dbReference>
<evidence type="ECO:0000313" key="5">
    <source>
        <dbReference type="Proteomes" id="UP001069802"/>
    </source>
</evidence>
<dbReference type="SUPFAM" id="SSF51735">
    <property type="entry name" value="NAD(P)-binding Rossmann-fold domains"/>
    <property type="match status" value="1"/>
</dbReference>
<accession>A0ABT4LN18</accession>
<evidence type="ECO:0000259" key="3">
    <source>
        <dbReference type="PROSITE" id="PS50003"/>
    </source>
</evidence>
<gene>
    <name evidence="4" type="ORF">O4H49_13150</name>
</gene>
<dbReference type="Pfam" id="PF02826">
    <property type="entry name" value="2-Hacid_dh_C"/>
    <property type="match status" value="1"/>
</dbReference>
<proteinExistence type="predicted"/>
<reference evidence="4" key="1">
    <citation type="submission" date="2022-12" db="EMBL/GenBank/DDBJ databases">
        <title>Bacterial isolates from different developmental stages of Nematostella vectensis.</title>
        <authorList>
            <person name="Fraune S."/>
        </authorList>
    </citation>
    <scope>NUCLEOTIDE SEQUENCE</scope>
    <source>
        <strain evidence="4">G21630-S1</strain>
    </source>
</reference>
<keyword evidence="2" id="KW-0520">NAD</keyword>
<evidence type="ECO:0000313" key="4">
    <source>
        <dbReference type="EMBL" id="MCZ4281731.1"/>
    </source>
</evidence>
<dbReference type="CDD" id="cd12164">
    <property type="entry name" value="GDH_like_2"/>
    <property type="match status" value="1"/>
</dbReference>
<dbReference type="InterPro" id="IPR001849">
    <property type="entry name" value="PH_domain"/>
</dbReference>
<sequence length="311" mass="33818">MTILLLTSVPADEENQWLGSLRAALPEEEILLPRDMNDKATVELAVVANPPKGVLAELPNLRWIQSLWAGVDALLMDPTLPEDVPLVRLVDPTLARSMAEAVATHVLALHRNLPLYAKQQQQAKWQQHILALASDREIGVMGLGEMGALSAAQLHQLGFKVRGWSRSPKSLAGVGCFAGPESLPAFLSGLDVLVNLLPLTDETRGILSRELFDRLPKGAGLINFGRGGHQIEEDILVALDSGQLSHAVLDVFSQEPLPADHAFWRHPDITLLPHVAAPTNPRSAVEIVAGNIRCYRSTGELPKTVERLTGY</sequence>
<protein>
    <submittedName>
        <fullName evidence="4">Glyoxylate/hydroxypyruvate reductase A</fullName>
    </submittedName>
</protein>
<name>A0ABT4LN18_9PROT</name>
<dbReference type="EMBL" id="JAPWGY010000004">
    <property type="protein sequence ID" value="MCZ4281731.1"/>
    <property type="molecule type" value="Genomic_DNA"/>
</dbReference>
<evidence type="ECO:0000256" key="2">
    <source>
        <dbReference type="ARBA" id="ARBA00023027"/>
    </source>
</evidence>